<dbReference type="GO" id="GO:0005813">
    <property type="term" value="C:centrosome"/>
    <property type="evidence" value="ECO:0007669"/>
    <property type="project" value="UniProtKB-SubCell"/>
</dbReference>
<keyword evidence="12" id="KW-0378">Hydrolase</keyword>
<feature type="compositionally biased region" description="Basic and acidic residues" evidence="22">
    <location>
        <begin position="517"/>
        <end position="534"/>
    </location>
</feature>
<feature type="compositionally biased region" description="Polar residues" evidence="22">
    <location>
        <begin position="480"/>
        <end position="492"/>
    </location>
</feature>
<dbReference type="SUPFAM" id="SSF56281">
    <property type="entry name" value="Metallo-hydrolase/oxidoreductase"/>
    <property type="match status" value="1"/>
</dbReference>
<evidence type="ECO:0000256" key="8">
    <source>
        <dbReference type="ARBA" id="ARBA00022490"/>
    </source>
</evidence>
<feature type="region of interest" description="Disordered" evidence="22">
    <location>
        <begin position="473"/>
        <end position="553"/>
    </location>
</feature>
<dbReference type="InterPro" id="IPR001279">
    <property type="entry name" value="Metallo-B-lactamas"/>
</dbReference>
<evidence type="ECO:0000256" key="2">
    <source>
        <dbReference type="ARBA" id="ARBA00004123"/>
    </source>
</evidence>
<keyword evidence="8" id="KW-0963">Cytoplasm</keyword>
<evidence type="ECO:0000256" key="5">
    <source>
        <dbReference type="ARBA" id="ARBA00010304"/>
    </source>
</evidence>
<evidence type="ECO:0000259" key="24">
    <source>
        <dbReference type="Pfam" id="PF12706"/>
    </source>
</evidence>
<dbReference type="Pfam" id="PF12706">
    <property type="entry name" value="Lactamase_B_2"/>
    <property type="match status" value="1"/>
</dbReference>
<evidence type="ECO:0000256" key="10">
    <source>
        <dbReference type="ARBA" id="ARBA00022722"/>
    </source>
</evidence>
<reference evidence="25" key="1">
    <citation type="submission" date="2021-01" db="EMBL/GenBank/DDBJ databases">
        <authorList>
            <person name="Zahm M."/>
            <person name="Roques C."/>
            <person name="Cabau C."/>
            <person name="Klopp C."/>
            <person name="Donnadieu C."/>
            <person name="Jouanno E."/>
            <person name="Lampietro C."/>
            <person name="Louis A."/>
            <person name="Herpin A."/>
            <person name="Echchiki A."/>
            <person name="Berthelot C."/>
            <person name="Parey E."/>
            <person name="Roest-Crollius H."/>
            <person name="Braasch I."/>
            <person name="Postlethwait J."/>
            <person name="Bobe J."/>
            <person name="Montfort J."/>
            <person name="Bouchez O."/>
            <person name="Begum T."/>
            <person name="Mejri S."/>
            <person name="Adams A."/>
            <person name="Chen W.-J."/>
            <person name="Guiguen Y."/>
        </authorList>
    </citation>
    <scope>NUCLEOTIDE SEQUENCE</scope>
    <source>
        <tissue evidence="25">Blood</tissue>
    </source>
</reference>
<keyword evidence="7" id="KW-0158">Chromosome</keyword>
<dbReference type="PANTHER" id="PTHR23240">
    <property type="entry name" value="DNA CROSS-LINK REPAIR PROTEIN PSO2/SNM1-RELATED"/>
    <property type="match status" value="1"/>
</dbReference>
<comment type="catalytic activity">
    <reaction evidence="1">
        <text>a beta-lactam + H2O = a substituted beta-amino acid</text>
        <dbReference type="Rhea" id="RHEA:20401"/>
        <dbReference type="ChEBI" id="CHEBI:15377"/>
        <dbReference type="ChEBI" id="CHEBI:35627"/>
        <dbReference type="ChEBI" id="CHEBI:140347"/>
        <dbReference type="EC" id="3.5.2.6"/>
    </reaction>
</comment>
<dbReference type="Gene3D" id="3.40.50.12650">
    <property type="match status" value="1"/>
</dbReference>
<evidence type="ECO:0000313" key="26">
    <source>
        <dbReference type="Proteomes" id="UP000829720"/>
    </source>
</evidence>
<dbReference type="InterPro" id="IPR011084">
    <property type="entry name" value="DRMBL"/>
</dbReference>
<dbReference type="Proteomes" id="UP000829720">
    <property type="component" value="Unassembled WGS sequence"/>
</dbReference>
<keyword evidence="18" id="KW-0539">Nucleus</keyword>
<evidence type="ECO:0000256" key="12">
    <source>
        <dbReference type="ARBA" id="ARBA00022801"/>
    </source>
</evidence>
<sequence length="621" mass="69314">MNGKVIPHTPLAVDFWQVRKCPYVRLFFLSHMHSDHTVGLTSTWSNRPIYCSPVTAKLLKLKLQVKQRWIHPLELGDPHMLPLDEIGKETLTVTLIDANHCPGAVMFLFQGYFGTILYTGDFRYTPAMLREPCLRTHTDIDVLYLDNTNCDPTRTLPSRQRATQQIKELIRSHPGHNVVIGLYSLGKEALLVDLALEFRTWVEVSPERLETLQVLELPDVFTTEPGAGRIRAVDQSDLCASNLAAWNRLQPTLAILPTSRPTLTFHPSLYVVPYSDHSSYQELEDFVAALRPGSLVPILGAYAPCFSTLLSPRKKRRHLVVPESVRRYMAMPIGEDLRLQLEPAPERKGATLSLEAPQETDSCEEPDDAAVEAASRVRLSFAFCRDGSSPGGAGVGVQEGRSPLAISAEAEMAESLSLSQLTQTELQHAPEVQPKRITAVSLRPRPRTLQRPKSELSCFSRLCPWKTAPQTHCAKRDRNSFSSGESDSTDTASTKKYKPDTDTDTEDGCNPRMPQHLSERQPEAEDGSRSHDSEGTAQSVLDDPRSHDSESAVQSILEDLTFPDEEVAMGNTVWGHGFLEQYRFAPTNLPHQGAWSFHSALERLLTLCKQEGLRFQQPAVP</sequence>
<dbReference type="GO" id="GO:0005634">
    <property type="term" value="C:nucleus"/>
    <property type="evidence" value="ECO:0007669"/>
    <property type="project" value="UniProtKB-SubCell"/>
</dbReference>
<dbReference type="EMBL" id="JAERUA010000012">
    <property type="protein sequence ID" value="KAI1893125.1"/>
    <property type="molecule type" value="Genomic_DNA"/>
</dbReference>
<organism evidence="25 26">
    <name type="scientific">Albula goreensis</name>
    <dbReference type="NCBI Taxonomy" id="1534307"/>
    <lineage>
        <taxon>Eukaryota</taxon>
        <taxon>Metazoa</taxon>
        <taxon>Chordata</taxon>
        <taxon>Craniata</taxon>
        <taxon>Vertebrata</taxon>
        <taxon>Euteleostomi</taxon>
        <taxon>Actinopterygii</taxon>
        <taxon>Neopterygii</taxon>
        <taxon>Teleostei</taxon>
        <taxon>Albuliformes</taxon>
        <taxon>Albulidae</taxon>
        <taxon>Albula</taxon>
    </lineage>
</organism>
<evidence type="ECO:0000256" key="3">
    <source>
        <dbReference type="ARBA" id="ARBA00004300"/>
    </source>
</evidence>
<evidence type="ECO:0000256" key="13">
    <source>
        <dbReference type="ARBA" id="ARBA00022839"/>
    </source>
</evidence>
<evidence type="ECO:0000256" key="22">
    <source>
        <dbReference type="SAM" id="MobiDB-lite"/>
    </source>
</evidence>
<dbReference type="CDD" id="cd16273">
    <property type="entry name" value="SNM1A-1C-like_MBL-fold"/>
    <property type="match status" value="1"/>
</dbReference>
<keyword evidence="17" id="KW-0206">Cytoskeleton</keyword>
<comment type="caution">
    <text evidence="25">The sequence shown here is derived from an EMBL/GenBank/DDBJ whole genome shotgun (WGS) entry which is preliminary data.</text>
</comment>
<evidence type="ECO:0000256" key="21">
    <source>
        <dbReference type="ARBA" id="ARBA00042738"/>
    </source>
</evidence>
<protein>
    <recommendedName>
        <fullName evidence="19">5' exonuclease Apollo</fullName>
        <ecNumber evidence="6">3.5.2.6</ecNumber>
    </recommendedName>
    <alternativeName>
        <fullName evidence="20">DNA cross-link repair 1B protein</fullName>
    </alternativeName>
    <alternativeName>
        <fullName evidence="21">SNM1 homolog B</fullName>
    </alternativeName>
</protein>
<dbReference type="InterPro" id="IPR036866">
    <property type="entry name" value="RibonucZ/Hydroxyglut_hydro"/>
</dbReference>
<feature type="domain" description="DNA repair metallo-beta-lactamase" evidence="23">
    <location>
        <begin position="246"/>
        <end position="297"/>
    </location>
</feature>
<evidence type="ECO:0000256" key="14">
    <source>
        <dbReference type="ARBA" id="ARBA00022843"/>
    </source>
</evidence>
<dbReference type="GO" id="GO:0003684">
    <property type="term" value="F:damaged DNA binding"/>
    <property type="evidence" value="ECO:0007669"/>
    <property type="project" value="TreeGrafter"/>
</dbReference>
<evidence type="ECO:0000256" key="6">
    <source>
        <dbReference type="ARBA" id="ARBA00012865"/>
    </source>
</evidence>
<dbReference type="PANTHER" id="PTHR23240:SF26">
    <property type="entry name" value="5' EXONUCLEASE APOLLO"/>
    <property type="match status" value="1"/>
</dbReference>
<evidence type="ECO:0000256" key="17">
    <source>
        <dbReference type="ARBA" id="ARBA00023212"/>
    </source>
</evidence>
<evidence type="ECO:0000256" key="9">
    <source>
        <dbReference type="ARBA" id="ARBA00022499"/>
    </source>
</evidence>
<name>A0A8T3DF66_9TELE</name>
<dbReference type="GO" id="GO:0008800">
    <property type="term" value="F:beta-lactamase activity"/>
    <property type="evidence" value="ECO:0007669"/>
    <property type="project" value="UniProtKB-EC"/>
</dbReference>
<gene>
    <name evidence="25" type="ORF">AGOR_G00140690</name>
</gene>
<feature type="domain" description="Metallo-beta-lactamase" evidence="24">
    <location>
        <begin position="22"/>
        <end position="156"/>
    </location>
</feature>
<dbReference type="OrthoDB" id="262529at2759"/>
<keyword evidence="9" id="KW-1017">Isopeptide bond</keyword>
<evidence type="ECO:0000256" key="19">
    <source>
        <dbReference type="ARBA" id="ARBA00039555"/>
    </source>
</evidence>
<evidence type="ECO:0000256" key="20">
    <source>
        <dbReference type="ARBA" id="ARBA00041693"/>
    </source>
</evidence>
<comment type="similarity">
    <text evidence="5">Belongs to the DNA repair metallo-beta-lactamase (DRMBL) family.</text>
</comment>
<evidence type="ECO:0000259" key="23">
    <source>
        <dbReference type="Pfam" id="PF07522"/>
    </source>
</evidence>
<evidence type="ECO:0000256" key="18">
    <source>
        <dbReference type="ARBA" id="ARBA00023242"/>
    </source>
</evidence>
<dbReference type="FunFam" id="3.40.50.12650:FF:000003">
    <property type="entry name" value="DNA cross-link repair 1B"/>
    <property type="match status" value="1"/>
</dbReference>
<keyword evidence="14" id="KW-0832">Ubl conjugation</keyword>
<evidence type="ECO:0000256" key="15">
    <source>
        <dbReference type="ARBA" id="ARBA00022895"/>
    </source>
</evidence>
<evidence type="ECO:0000256" key="7">
    <source>
        <dbReference type="ARBA" id="ARBA00022454"/>
    </source>
</evidence>
<dbReference type="FunFam" id="3.60.15.10:FF:000022">
    <property type="entry name" value="DNA cross-link repair 1B"/>
    <property type="match status" value="1"/>
</dbReference>
<dbReference type="GO" id="GO:0036297">
    <property type="term" value="P:interstrand cross-link repair"/>
    <property type="evidence" value="ECO:0007669"/>
    <property type="project" value="TreeGrafter"/>
</dbReference>
<keyword evidence="15" id="KW-0779">Telomere</keyword>
<keyword evidence="13" id="KW-0269">Exonuclease</keyword>
<evidence type="ECO:0000256" key="1">
    <source>
        <dbReference type="ARBA" id="ARBA00001526"/>
    </source>
</evidence>
<proteinExistence type="inferred from homology"/>
<dbReference type="Gene3D" id="3.60.15.10">
    <property type="entry name" value="Ribonuclease Z/Hydroxyacylglutathione hydrolase-like"/>
    <property type="match status" value="1"/>
</dbReference>
<dbReference type="AlphaFoldDB" id="A0A8T3DF66"/>
<keyword evidence="26" id="KW-1185">Reference proteome</keyword>
<dbReference type="GO" id="GO:0000781">
    <property type="term" value="C:chromosome, telomeric region"/>
    <property type="evidence" value="ECO:0007669"/>
    <property type="project" value="UniProtKB-SubCell"/>
</dbReference>
<evidence type="ECO:0000313" key="25">
    <source>
        <dbReference type="EMBL" id="KAI1893125.1"/>
    </source>
</evidence>
<dbReference type="GO" id="GO:0035312">
    <property type="term" value="F:5'-3' DNA exonuclease activity"/>
    <property type="evidence" value="ECO:0007669"/>
    <property type="project" value="TreeGrafter"/>
</dbReference>
<keyword evidence="10" id="KW-0540">Nuclease</keyword>
<dbReference type="Pfam" id="PF07522">
    <property type="entry name" value="DRMBL"/>
    <property type="match status" value="1"/>
</dbReference>
<dbReference type="GO" id="GO:0031848">
    <property type="term" value="P:protection from non-homologous end joining at telomere"/>
    <property type="evidence" value="ECO:0007669"/>
    <property type="project" value="UniProtKB-ARBA"/>
</dbReference>
<dbReference type="EC" id="3.5.2.6" evidence="6"/>
<dbReference type="GO" id="GO:0006303">
    <property type="term" value="P:double-strand break repair via nonhomologous end joining"/>
    <property type="evidence" value="ECO:0007669"/>
    <property type="project" value="TreeGrafter"/>
</dbReference>
<accession>A0A8T3DF66</accession>
<keyword evidence="16" id="KW-0234">DNA repair</keyword>
<keyword evidence="11" id="KW-0227">DNA damage</keyword>
<evidence type="ECO:0000256" key="11">
    <source>
        <dbReference type="ARBA" id="ARBA00022763"/>
    </source>
</evidence>
<evidence type="ECO:0000256" key="4">
    <source>
        <dbReference type="ARBA" id="ARBA00004574"/>
    </source>
</evidence>
<evidence type="ECO:0000256" key="16">
    <source>
        <dbReference type="ARBA" id="ARBA00023204"/>
    </source>
</evidence>
<comment type="subcellular location">
    <subcellularLocation>
        <location evidence="4">Chromosome</location>
        <location evidence="4">Telomere</location>
    </subcellularLocation>
    <subcellularLocation>
        <location evidence="3">Cytoplasm</location>
        <location evidence="3">Cytoskeleton</location>
        <location evidence="3">Microtubule organizing center</location>
        <location evidence="3">Centrosome</location>
    </subcellularLocation>
    <subcellularLocation>
        <location evidence="2">Nucleus</location>
    </subcellularLocation>
</comment>